<dbReference type="InterPro" id="IPR000679">
    <property type="entry name" value="Znf_GATA"/>
</dbReference>
<dbReference type="EMBL" id="CM007381">
    <property type="protein sequence ID" value="ONK80964.1"/>
    <property type="molecule type" value="Genomic_DNA"/>
</dbReference>
<dbReference type="PANTHER" id="PTHR47255:SF4">
    <property type="entry name" value="GATA ZINC FINGER DOMAIN-CONTAINING PROTEIN 12"/>
    <property type="match status" value="1"/>
</dbReference>
<dbReference type="Proteomes" id="UP000243459">
    <property type="component" value="Chromosome 1"/>
</dbReference>
<dbReference type="SMART" id="SM00401">
    <property type="entry name" value="ZnF_GATA"/>
    <property type="match status" value="1"/>
</dbReference>
<keyword evidence="6" id="KW-0804">Transcription</keyword>
<evidence type="ECO:0000259" key="11">
    <source>
        <dbReference type="PROSITE" id="PS50114"/>
    </source>
</evidence>
<evidence type="ECO:0000256" key="7">
    <source>
        <dbReference type="ARBA" id="ARBA00023242"/>
    </source>
</evidence>
<dbReference type="CDD" id="cd00202">
    <property type="entry name" value="ZnF_GATA"/>
    <property type="match status" value="1"/>
</dbReference>
<dbReference type="GO" id="GO:0005634">
    <property type="term" value="C:nucleus"/>
    <property type="evidence" value="ECO:0007669"/>
    <property type="project" value="UniProtKB-SubCell"/>
</dbReference>
<evidence type="ECO:0000256" key="5">
    <source>
        <dbReference type="ARBA" id="ARBA00023015"/>
    </source>
</evidence>
<dbReference type="GO" id="GO:0043565">
    <property type="term" value="F:sequence-specific DNA binding"/>
    <property type="evidence" value="ECO:0007669"/>
    <property type="project" value="InterPro"/>
</dbReference>
<feature type="region of interest" description="Disordered" evidence="10">
    <location>
        <begin position="108"/>
        <end position="152"/>
    </location>
</feature>
<dbReference type="InterPro" id="IPR013088">
    <property type="entry name" value="Znf_NHR/GATA"/>
</dbReference>
<evidence type="ECO:0000256" key="6">
    <source>
        <dbReference type="ARBA" id="ARBA00023163"/>
    </source>
</evidence>
<dbReference type="Gene3D" id="3.30.50.10">
    <property type="entry name" value="Erythroid Transcription Factor GATA-1, subunit A"/>
    <property type="match status" value="1"/>
</dbReference>
<dbReference type="PROSITE" id="PS50114">
    <property type="entry name" value="GATA_ZN_FINGER_2"/>
    <property type="match status" value="1"/>
</dbReference>
<evidence type="ECO:0000256" key="3">
    <source>
        <dbReference type="ARBA" id="ARBA00022771"/>
    </source>
</evidence>
<evidence type="ECO:0000256" key="10">
    <source>
        <dbReference type="SAM" id="MobiDB-lite"/>
    </source>
</evidence>
<sequence length="293" mass="32768">MTPLEGDHDPSHFHPFTLQTHDPTSSIPYSFFLNTQQVIQEANGAHNLLHHHQQKQEFIDQVMNIQGSSNFTVSFSTNTTNSIDDIVKDEKKSSKWMSSKRRLMRKMMNPDGIITKKPRRSRHLLQDQQHHEQLAQESSSSNTNNSSSSDGVVRVCSDCNTTKTPLWRSGPSGPKSLCNACGIRQRKARRALAAAAAVSSGLIPLASRAKDRKSDHKEYSESDRNVPFKKRCRFSTAGGDSAQKQIKKKKEKRSFDDIVISLSKSSAFHRVFPQDEKDAAILLMALSCGLVCS</sequence>
<accession>A0A5P1FSG3</accession>
<evidence type="ECO:0000256" key="4">
    <source>
        <dbReference type="ARBA" id="ARBA00022833"/>
    </source>
</evidence>
<protein>
    <recommendedName>
        <fullName evidence="11">GATA-type domain-containing protein</fullName>
    </recommendedName>
</protein>
<dbReference type="PANTHER" id="PTHR47255">
    <property type="entry name" value="GATA TRANSCRIPTION FACTOR 22-RELATED"/>
    <property type="match status" value="1"/>
</dbReference>
<feature type="domain" description="GATA-type" evidence="11">
    <location>
        <begin position="154"/>
        <end position="186"/>
    </location>
</feature>
<feature type="compositionally biased region" description="Basic and acidic residues" evidence="10">
    <location>
        <begin position="124"/>
        <end position="134"/>
    </location>
</feature>
<dbReference type="PROSITE" id="PS00344">
    <property type="entry name" value="GATA_ZN_FINGER_1"/>
    <property type="match status" value="1"/>
</dbReference>
<dbReference type="SUPFAM" id="SSF57716">
    <property type="entry name" value="Glucocorticoid receptor-like (DNA-binding domain)"/>
    <property type="match status" value="1"/>
</dbReference>
<gene>
    <name evidence="12" type="ORF">A4U43_C01F23770</name>
</gene>
<reference evidence="13" key="1">
    <citation type="journal article" date="2017" name="Nat. Commun.">
        <title>The asparagus genome sheds light on the origin and evolution of a young Y chromosome.</title>
        <authorList>
            <person name="Harkess A."/>
            <person name="Zhou J."/>
            <person name="Xu C."/>
            <person name="Bowers J.E."/>
            <person name="Van der Hulst R."/>
            <person name="Ayyampalayam S."/>
            <person name="Mercati F."/>
            <person name="Riccardi P."/>
            <person name="McKain M.R."/>
            <person name="Kakrana A."/>
            <person name="Tang H."/>
            <person name="Ray J."/>
            <person name="Groenendijk J."/>
            <person name="Arikit S."/>
            <person name="Mathioni S.M."/>
            <person name="Nakano M."/>
            <person name="Shan H."/>
            <person name="Telgmann-Rauber A."/>
            <person name="Kanno A."/>
            <person name="Yue Z."/>
            <person name="Chen H."/>
            <person name="Li W."/>
            <person name="Chen Y."/>
            <person name="Xu X."/>
            <person name="Zhang Y."/>
            <person name="Luo S."/>
            <person name="Chen H."/>
            <person name="Gao J."/>
            <person name="Mao Z."/>
            <person name="Pires J.C."/>
            <person name="Luo M."/>
            <person name="Kudrna D."/>
            <person name="Wing R.A."/>
            <person name="Meyers B.C."/>
            <person name="Yi K."/>
            <person name="Kong H."/>
            <person name="Lavrijsen P."/>
            <person name="Sunseri F."/>
            <person name="Falavigna A."/>
            <person name="Ye Y."/>
            <person name="Leebens-Mack J.H."/>
            <person name="Chen G."/>
        </authorList>
    </citation>
    <scope>NUCLEOTIDE SEQUENCE [LARGE SCALE GENOMIC DNA]</scope>
    <source>
        <strain evidence="13">cv. DH0086</strain>
    </source>
</reference>
<comment type="similarity">
    <text evidence="8">Belongs to the type IV zinc-finger family. Class B subfamily.</text>
</comment>
<evidence type="ECO:0000256" key="8">
    <source>
        <dbReference type="ARBA" id="ARBA00024019"/>
    </source>
</evidence>
<evidence type="ECO:0000256" key="2">
    <source>
        <dbReference type="ARBA" id="ARBA00022723"/>
    </source>
</evidence>
<dbReference type="OMA" id="IRWMSSK"/>
<keyword evidence="13" id="KW-1185">Reference proteome</keyword>
<comment type="subcellular location">
    <subcellularLocation>
        <location evidence="1">Nucleus</location>
    </subcellularLocation>
</comment>
<keyword evidence="4" id="KW-0862">Zinc</keyword>
<dbReference type="Gramene" id="ONK80964">
    <property type="protein sequence ID" value="ONK80964"/>
    <property type="gene ID" value="A4U43_C01F23770"/>
</dbReference>
<dbReference type="AlphaFoldDB" id="A0A5P1FSG3"/>
<keyword evidence="2" id="KW-0479">Metal-binding</keyword>
<dbReference type="Pfam" id="PF00320">
    <property type="entry name" value="GATA"/>
    <property type="match status" value="1"/>
</dbReference>
<keyword evidence="5" id="KW-0805">Transcription regulation</keyword>
<dbReference type="GO" id="GO:0008270">
    <property type="term" value="F:zinc ion binding"/>
    <property type="evidence" value="ECO:0007669"/>
    <property type="project" value="UniProtKB-KW"/>
</dbReference>
<evidence type="ECO:0000256" key="9">
    <source>
        <dbReference type="PROSITE-ProRule" id="PRU00094"/>
    </source>
</evidence>
<proteinExistence type="inferred from homology"/>
<organism evidence="12 13">
    <name type="scientific">Asparagus officinalis</name>
    <name type="common">Garden asparagus</name>
    <dbReference type="NCBI Taxonomy" id="4686"/>
    <lineage>
        <taxon>Eukaryota</taxon>
        <taxon>Viridiplantae</taxon>
        <taxon>Streptophyta</taxon>
        <taxon>Embryophyta</taxon>
        <taxon>Tracheophyta</taxon>
        <taxon>Spermatophyta</taxon>
        <taxon>Magnoliopsida</taxon>
        <taxon>Liliopsida</taxon>
        <taxon>Asparagales</taxon>
        <taxon>Asparagaceae</taxon>
        <taxon>Asparagoideae</taxon>
        <taxon>Asparagus</taxon>
    </lineage>
</organism>
<keyword evidence="3 9" id="KW-0863">Zinc-finger</keyword>
<dbReference type="FunFam" id="3.30.50.10:FF:000055">
    <property type="entry name" value="GATA transcription factor 21"/>
    <property type="match status" value="1"/>
</dbReference>
<evidence type="ECO:0000313" key="13">
    <source>
        <dbReference type="Proteomes" id="UP000243459"/>
    </source>
</evidence>
<name>A0A5P1FSG3_ASPOF</name>
<evidence type="ECO:0000256" key="1">
    <source>
        <dbReference type="ARBA" id="ARBA00004123"/>
    </source>
</evidence>
<dbReference type="GO" id="GO:0006355">
    <property type="term" value="P:regulation of DNA-templated transcription"/>
    <property type="evidence" value="ECO:0007669"/>
    <property type="project" value="InterPro"/>
</dbReference>
<evidence type="ECO:0000313" key="12">
    <source>
        <dbReference type="EMBL" id="ONK80964.1"/>
    </source>
</evidence>
<dbReference type="InterPro" id="IPR052138">
    <property type="entry name" value="GATA_ZnFinger_Domain"/>
</dbReference>
<dbReference type="OrthoDB" id="2162994at2759"/>
<keyword evidence="7" id="KW-0539">Nucleus</keyword>
<feature type="compositionally biased region" description="Low complexity" evidence="10">
    <location>
        <begin position="135"/>
        <end position="149"/>
    </location>
</feature>